<feature type="signal peptide" evidence="2">
    <location>
        <begin position="1"/>
        <end position="20"/>
    </location>
</feature>
<evidence type="ECO:0000313" key="4">
    <source>
        <dbReference type="Proteomes" id="UP001596512"/>
    </source>
</evidence>
<organism evidence="3 4">
    <name type="scientific">Actinokineospora soli</name>
    <dbReference type="NCBI Taxonomy" id="1048753"/>
    <lineage>
        <taxon>Bacteria</taxon>
        <taxon>Bacillati</taxon>
        <taxon>Actinomycetota</taxon>
        <taxon>Actinomycetes</taxon>
        <taxon>Pseudonocardiales</taxon>
        <taxon>Pseudonocardiaceae</taxon>
        <taxon>Actinokineospora</taxon>
    </lineage>
</organism>
<feature type="compositionally biased region" description="Low complexity" evidence="1">
    <location>
        <begin position="34"/>
        <end position="43"/>
    </location>
</feature>
<feature type="chain" id="PRO_5045418416" evidence="2">
    <location>
        <begin position="21"/>
        <end position="53"/>
    </location>
</feature>
<sequence>MKRALVLVALLLAGCSTAAAGKSSRSSPPRPSRSRSPPWSRPSNAPTPASTSA</sequence>
<feature type="compositionally biased region" description="Polar residues" evidence="1">
    <location>
        <begin position="44"/>
        <end position="53"/>
    </location>
</feature>
<accession>A0ABW2TH13</accession>
<feature type="region of interest" description="Disordered" evidence="1">
    <location>
        <begin position="17"/>
        <end position="53"/>
    </location>
</feature>
<dbReference type="EMBL" id="JBHTEY010000004">
    <property type="protein sequence ID" value="MFC7612709.1"/>
    <property type="molecule type" value="Genomic_DNA"/>
</dbReference>
<evidence type="ECO:0000256" key="1">
    <source>
        <dbReference type="SAM" id="MobiDB-lite"/>
    </source>
</evidence>
<keyword evidence="4" id="KW-1185">Reference proteome</keyword>
<protein>
    <submittedName>
        <fullName evidence="3">Uncharacterized protein</fullName>
    </submittedName>
</protein>
<evidence type="ECO:0000256" key="2">
    <source>
        <dbReference type="SAM" id="SignalP"/>
    </source>
</evidence>
<keyword evidence="2" id="KW-0732">Signal</keyword>
<dbReference type="PROSITE" id="PS51257">
    <property type="entry name" value="PROKAR_LIPOPROTEIN"/>
    <property type="match status" value="1"/>
</dbReference>
<gene>
    <name evidence="3" type="ORF">ACFQV2_02690</name>
</gene>
<reference evidence="4" key="1">
    <citation type="journal article" date="2019" name="Int. J. Syst. Evol. Microbiol.">
        <title>The Global Catalogue of Microorganisms (GCM) 10K type strain sequencing project: providing services to taxonomists for standard genome sequencing and annotation.</title>
        <authorList>
            <consortium name="The Broad Institute Genomics Platform"/>
            <consortium name="The Broad Institute Genome Sequencing Center for Infectious Disease"/>
            <person name="Wu L."/>
            <person name="Ma J."/>
        </authorList>
    </citation>
    <scope>NUCLEOTIDE SEQUENCE [LARGE SCALE GENOMIC DNA]</scope>
    <source>
        <strain evidence="4">JCM 17695</strain>
    </source>
</reference>
<name>A0ABW2TH13_9PSEU</name>
<evidence type="ECO:0000313" key="3">
    <source>
        <dbReference type="EMBL" id="MFC7612709.1"/>
    </source>
</evidence>
<dbReference type="Proteomes" id="UP001596512">
    <property type="component" value="Unassembled WGS sequence"/>
</dbReference>
<comment type="caution">
    <text evidence="3">The sequence shown here is derived from an EMBL/GenBank/DDBJ whole genome shotgun (WGS) entry which is preliminary data.</text>
</comment>
<proteinExistence type="predicted"/>